<name>A0A4Y8WMC2_9PORP</name>
<dbReference type="InterPro" id="IPR023214">
    <property type="entry name" value="HAD_sf"/>
</dbReference>
<dbReference type="InterPro" id="IPR036412">
    <property type="entry name" value="HAD-like_sf"/>
</dbReference>
<dbReference type="SUPFAM" id="SSF56784">
    <property type="entry name" value="HAD-like"/>
    <property type="match status" value="1"/>
</dbReference>
<dbReference type="STRING" id="1122973.GCA_000379925_00531"/>
<accession>A0A4Y8WMC2</accession>
<dbReference type="AlphaFoldDB" id="A0A4Y8WMC2"/>
<keyword evidence="2" id="KW-1185">Reference proteome</keyword>
<gene>
    <name evidence="1" type="ORF">E4P47_09610</name>
</gene>
<dbReference type="Proteomes" id="UP000297225">
    <property type="component" value="Unassembled WGS sequence"/>
</dbReference>
<comment type="caution">
    <text evidence="1">The sequence shown here is derived from an EMBL/GenBank/DDBJ whole genome shotgun (WGS) entry which is preliminary data.</text>
</comment>
<proteinExistence type="predicted"/>
<evidence type="ECO:0000313" key="1">
    <source>
        <dbReference type="EMBL" id="TFH93946.1"/>
    </source>
</evidence>
<protein>
    <recommendedName>
        <fullName evidence="3">Hydrolase</fullName>
    </recommendedName>
</protein>
<dbReference type="Gene3D" id="3.40.50.1000">
    <property type="entry name" value="HAD superfamily/HAD-like"/>
    <property type="match status" value="1"/>
</dbReference>
<dbReference type="NCBIfam" id="NF046079">
    <property type="entry name" value="HAD_phos_BT0820"/>
    <property type="match status" value="1"/>
</dbReference>
<dbReference type="RefSeq" id="WP_134849725.1">
    <property type="nucleotide sequence ID" value="NZ_CP197400.1"/>
</dbReference>
<evidence type="ECO:0000313" key="2">
    <source>
        <dbReference type="Proteomes" id="UP000297225"/>
    </source>
</evidence>
<reference evidence="1 2" key="1">
    <citation type="submission" date="2019-03" db="EMBL/GenBank/DDBJ databases">
        <title>Porphyromonas levii Isolated from the Uterus of Dairy Cows.</title>
        <authorList>
            <person name="Francis A.M."/>
        </authorList>
    </citation>
    <scope>NUCLEOTIDE SEQUENCE [LARGE SCALE GENOMIC DNA]</scope>
    <source>
        <strain evidence="1 2">AF5678</strain>
    </source>
</reference>
<dbReference type="OrthoDB" id="5431039at2"/>
<dbReference type="EMBL" id="SPNC01000244">
    <property type="protein sequence ID" value="TFH93946.1"/>
    <property type="molecule type" value="Genomic_DNA"/>
</dbReference>
<evidence type="ECO:0008006" key="3">
    <source>
        <dbReference type="Google" id="ProtNLM"/>
    </source>
</evidence>
<organism evidence="1 2">
    <name type="scientific">Porphyromonas levii</name>
    <dbReference type="NCBI Taxonomy" id="28114"/>
    <lineage>
        <taxon>Bacteria</taxon>
        <taxon>Pseudomonadati</taxon>
        <taxon>Bacteroidota</taxon>
        <taxon>Bacteroidia</taxon>
        <taxon>Bacteroidales</taxon>
        <taxon>Porphyromonadaceae</taxon>
        <taxon>Porphyromonas</taxon>
    </lineage>
</organism>
<sequence length="161" mass="18803">METASKNIYTIAVDFDGTIVTHEYPRIGTEIDGAVRNLRKLLMDGHRLILWSVRERELLQEALQWCEERGLVFYSVNSNFPEETHADRHFSRKLQADIFIDDRSLGKLPHWDTIYQMISNGKPFQPAAVAPTVVDDMQQEMMNRYAHGYGQKKKRKRFGLF</sequence>